<dbReference type="OMA" id="ESHIVSY"/>
<dbReference type="PANTHER" id="PTHR46867:SF3">
    <property type="entry name" value="MITOCHONDRIAL IMPORT RECEPTOR SUBUNIT TOM9-1"/>
    <property type="match status" value="1"/>
</dbReference>
<name>A0A384L737_ARATH</name>
<organism evidence="4 6">
    <name type="scientific">Arabidopsis thaliana</name>
    <name type="common">Mouse-ear cress</name>
    <dbReference type="NCBI Taxonomy" id="3702"/>
    <lineage>
        <taxon>Eukaryota</taxon>
        <taxon>Viridiplantae</taxon>
        <taxon>Streptophyta</taxon>
        <taxon>Embryophyta</taxon>
        <taxon>Tracheophyta</taxon>
        <taxon>Spermatophyta</taxon>
        <taxon>Magnoliopsida</taxon>
        <taxon>eudicotyledons</taxon>
        <taxon>Gunneridae</taxon>
        <taxon>Pentapetalae</taxon>
        <taxon>rosids</taxon>
        <taxon>malvids</taxon>
        <taxon>Brassicales</taxon>
        <taxon>Brassicaceae</taxon>
        <taxon>Camelineae</taxon>
        <taxon>Arabidopsis</taxon>
    </lineage>
</organism>
<dbReference type="ExpressionAtlas" id="A0A384L737">
    <property type="expression patterns" value="baseline and differential"/>
</dbReference>
<dbReference type="Proteomes" id="UP000426265">
    <property type="component" value="Unassembled WGS sequence"/>
</dbReference>
<accession>A0A384L737</accession>
<dbReference type="OrthoDB" id="10016939at2759"/>
<dbReference type="PANTHER" id="PTHR46867">
    <property type="entry name" value="MITOCHONDRIAL IMPORT RECEPTOR SUBUNIT TOM9-2"/>
    <property type="match status" value="1"/>
</dbReference>
<dbReference type="Proteomes" id="UP000078284">
    <property type="component" value="Chromosome 1"/>
</dbReference>
<dbReference type="EMBL" id="LUHQ01000001">
    <property type="protein sequence ID" value="OAP17522.1"/>
    <property type="molecule type" value="Genomic_DNA"/>
</dbReference>
<dbReference type="EMBL" id="CACSHJ010000087">
    <property type="protein sequence ID" value="CAA0163009.1"/>
    <property type="molecule type" value="Genomic_DNA"/>
</dbReference>
<evidence type="ECO:0000313" key="9">
    <source>
        <dbReference type="Proteomes" id="UP000516314"/>
    </source>
</evidence>
<dbReference type="CDD" id="cd22884">
    <property type="entry name" value="TOM22"/>
    <property type="match status" value="1"/>
</dbReference>
<evidence type="ECO:0000256" key="1">
    <source>
        <dbReference type="SAM" id="Phobius"/>
    </source>
</evidence>
<evidence type="ECO:0000313" key="7">
    <source>
        <dbReference type="Proteomes" id="UP000426265"/>
    </source>
</evidence>
<reference evidence="2 8" key="3">
    <citation type="submission" date="2019-12" db="EMBL/GenBank/DDBJ databases">
        <authorList>
            <person name="Jiao W.-B."/>
            <person name="Schneeberger K."/>
        </authorList>
    </citation>
    <scope>NUCLEOTIDE SEQUENCE [LARGE SCALE GENOMIC DNA]</scope>
    <source>
        <strain evidence="7">cv. An-1</strain>
        <strain evidence="8">cv. C24</strain>
    </source>
</reference>
<dbReference type="KEGG" id="ath:AT1G04070"/>
<evidence type="ECO:0000313" key="5">
    <source>
        <dbReference type="EMBL" id="VYS44940.1"/>
    </source>
</evidence>
<reference evidence="6" key="1">
    <citation type="journal article" date="2016" name="Proc. Natl. Acad. Sci. U.S.A.">
        <title>Chromosome-level assembly of Arabidopsis thaliana Ler reveals the extent of translocation and inversion polymorphisms.</title>
        <authorList>
            <person name="Zapata L."/>
            <person name="Ding J."/>
            <person name="Willing E.M."/>
            <person name="Hartwig B."/>
            <person name="Bezdan D."/>
            <person name="Jiao W.B."/>
            <person name="Patel V."/>
            <person name="Velikkakam James G."/>
            <person name="Koornneef M."/>
            <person name="Ossowski S."/>
            <person name="Schneeberger K."/>
        </authorList>
    </citation>
    <scope>NUCLEOTIDE SEQUENCE [LARGE SCALE GENOMIC DNA]</scope>
    <source>
        <strain evidence="6">cv. Landsberg erecta</strain>
    </source>
</reference>
<keyword evidence="1" id="KW-0812">Transmembrane</keyword>
<dbReference type="Proteomes" id="UP000434276">
    <property type="component" value="Unassembled WGS sequence"/>
</dbReference>
<feature type="transmembrane region" description="Helical" evidence="1">
    <location>
        <begin position="49"/>
        <end position="66"/>
    </location>
</feature>
<reference evidence="4" key="2">
    <citation type="submission" date="2016-03" db="EMBL/GenBank/DDBJ databases">
        <title>Full-length assembly of Arabidopsis thaliana Ler reveals the complement of translocations and inversions.</title>
        <authorList>
            <person name="Zapata L."/>
            <person name="Schneeberger K."/>
            <person name="Ossowski S."/>
        </authorList>
    </citation>
    <scope>NUCLEOTIDE SEQUENCE [LARGE SCALE GENOMIC DNA]</scope>
    <source>
        <tissue evidence="4">Leaf</tissue>
    </source>
</reference>
<protein>
    <submittedName>
        <fullName evidence="3">(thale cress) hypothetical protein</fullName>
    </submittedName>
    <submittedName>
        <fullName evidence="4">TOM22-I</fullName>
    </submittedName>
</protein>
<sequence>MAPKKIGAGKGDSSILAKISNYDIVSQGRRAACDAVYVSKKLLKSTGKAAWIAGTTFLILAVPLILELEQDHRLGEIDFEQASLLGTPPVGAML</sequence>
<dbReference type="InterPro" id="IPR017411">
    <property type="entry name" value="Tom22_pln"/>
</dbReference>
<dbReference type="Proteomes" id="UP000516314">
    <property type="component" value="Chromosome 1"/>
</dbReference>
<keyword evidence="1" id="KW-0472">Membrane</keyword>
<evidence type="ECO:0000313" key="8">
    <source>
        <dbReference type="Proteomes" id="UP000434276"/>
    </source>
</evidence>
<keyword evidence="1" id="KW-1133">Transmembrane helix</keyword>
<proteinExistence type="predicted"/>
<dbReference type="SMR" id="A0A384L737"/>
<gene>
    <name evidence="4" type="ordered locus">AXX17_At1g03360</name>
    <name evidence="5" type="ORF">AN1_LOCUS447</name>
    <name evidence="3" type="ORF">AT9943_LOCUS276</name>
    <name evidence="2" type="ORF">C24_LOCUS359</name>
</gene>
<dbReference type="EMBL" id="CACRSJ010000104">
    <property type="protein sequence ID" value="VYS44940.1"/>
    <property type="molecule type" value="Genomic_DNA"/>
</dbReference>
<dbReference type="AlphaFoldDB" id="A0A384L737"/>
<dbReference type="EMBL" id="LR881466">
    <property type="protein sequence ID" value="CAD5311680.1"/>
    <property type="molecule type" value="Genomic_DNA"/>
</dbReference>
<evidence type="ECO:0000313" key="4">
    <source>
        <dbReference type="EMBL" id="OAP17522.1"/>
    </source>
</evidence>
<reference evidence="3 9" key="4">
    <citation type="submission" date="2020-09" db="EMBL/GenBank/DDBJ databases">
        <authorList>
            <person name="Ashkenazy H."/>
        </authorList>
    </citation>
    <scope>NUCLEOTIDE SEQUENCE [LARGE SCALE GENOMIC DNA]</scope>
    <source>
        <strain evidence="9">cv. Cdm-0</strain>
    </source>
</reference>
<evidence type="ECO:0000313" key="3">
    <source>
        <dbReference type="EMBL" id="CAD5311680.1"/>
    </source>
</evidence>
<dbReference type="PIRSF" id="PIRSF038151">
    <property type="entry name" value="TOM9-2_plant"/>
    <property type="match status" value="1"/>
</dbReference>
<evidence type="ECO:0000313" key="6">
    <source>
        <dbReference type="Proteomes" id="UP000078284"/>
    </source>
</evidence>
<evidence type="ECO:0000313" key="2">
    <source>
        <dbReference type="EMBL" id="CAA0163009.1"/>
    </source>
</evidence>